<protein>
    <submittedName>
        <fullName evidence="1">Uncharacterized protein</fullName>
    </submittedName>
</protein>
<gene>
    <name evidence="1" type="ORF">PCASD_23279</name>
</gene>
<evidence type="ECO:0000313" key="2">
    <source>
        <dbReference type="Proteomes" id="UP000235392"/>
    </source>
</evidence>
<reference evidence="1 2" key="1">
    <citation type="submission" date="2017-11" db="EMBL/GenBank/DDBJ databases">
        <title>De novo assembly and phasing of dikaryotic genomes from two isolates of Puccinia coronata f. sp. avenae, the causal agent of oat crown rust.</title>
        <authorList>
            <person name="Miller M.E."/>
            <person name="Zhang Y."/>
            <person name="Omidvar V."/>
            <person name="Sperschneider J."/>
            <person name="Schwessinger B."/>
            <person name="Raley C."/>
            <person name="Palmer J.M."/>
            <person name="Garnica D."/>
            <person name="Upadhyaya N."/>
            <person name="Rathjen J."/>
            <person name="Taylor J.M."/>
            <person name="Park R.F."/>
            <person name="Dodds P.N."/>
            <person name="Hirsch C.D."/>
            <person name="Kianian S.F."/>
            <person name="Figueroa M."/>
        </authorList>
    </citation>
    <scope>NUCLEOTIDE SEQUENCE [LARGE SCALE GENOMIC DNA]</scope>
    <source>
        <strain evidence="1">12SD80</strain>
    </source>
</reference>
<name>A0A2N5RYS9_9BASI</name>
<evidence type="ECO:0000313" key="1">
    <source>
        <dbReference type="EMBL" id="PLW06114.1"/>
    </source>
</evidence>
<sequence length="122" mass="13070">MPPRAHAALLQATAPILNGLSLLVQHLDDYVRGPFTSFGINQQTRSPILWTTLSGSCTNYFDLQQGAMRAFSHDFATSSTCGTTPSVILSIACMPPTKGLNSNSQQEYTGILKSTIQSSCSS</sequence>
<accession>A0A2N5RYS9</accession>
<dbReference type="AlphaFoldDB" id="A0A2N5RYS9"/>
<dbReference type="EMBL" id="PGCI01001254">
    <property type="protein sequence ID" value="PLW06114.1"/>
    <property type="molecule type" value="Genomic_DNA"/>
</dbReference>
<proteinExistence type="predicted"/>
<organism evidence="1 2">
    <name type="scientific">Puccinia coronata f. sp. avenae</name>
    <dbReference type="NCBI Taxonomy" id="200324"/>
    <lineage>
        <taxon>Eukaryota</taxon>
        <taxon>Fungi</taxon>
        <taxon>Dikarya</taxon>
        <taxon>Basidiomycota</taxon>
        <taxon>Pucciniomycotina</taxon>
        <taxon>Pucciniomycetes</taxon>
        <taxon>Pucciniales</taxon>
        <taxon>Pucciniaceae</taxon>
        <taxon>Puccinia</taxon>
    </lineage>
</organism>
<comment type="caution">
    <text evidence="1">The sequence shown here is derived from an EMBL/GenBank/DDBJ whole genome shotgun (WGS) entry which is preliminary data.</text>
</comment>
<dbReference type="Proteomes" id="UP000235392">
    <property type="component" value="Unassembled WGS sequence"/>
</dbReference>